<evidence type="ECO:0000256" key="8">
    <source>
        <dbReference type="ARBA" id="ARBA00051284"/>
    </source>
</evidence>
<evidence type="ECO:0000313" key="16">
    <source>
        <dbReference type="Proteomes" id="UP001153620"/>
    </source>
</evidence>
<comment type="catalytic activity">
    <reaction evidence="11">
        <text>serotonin + hexadecanoyl-CoA = N-hexadecanoyl-serotonin + CoA + H(+)</text>
        <dbReference type="Rhea" id="RHEA:51384"/>
        <dbReference type="ChEBI" id="CHEBI:15378"/>
        <dbReference type="ChEBI" id="CHEBI:57287"/>
        <dbReference type="ChEBI" id="CHEBI:57379"/>
        <dbReference type="ChEBI" id="CHEBI:134059"/>
        <dbReference type="ChEBI" id="CHEBI:350546"/>
    </reaction>
    <physiologicalReaction direction="left-to-right" evidence="11">
        <dbReference type="Rhea" id="RHEA:51385"/>
    </physiologicalReaction>
</comment>
<comment type="catalytic activity">
    <reaction evidence="7">
        <text>serotonin + octadecanoyl-CoA = N-octadecanoyl-serotonin + CoA + H(+)</text>
        <dbReference type="Rhea" id="RHEA:51400"/>
        <dbReference type="ChEBI" id="CHEBI:15378"/>
        <dbReference type="ChEBI" id="CHEBI:57287"/>
        <dbReference type="ChEBI" id="CHEBI:57394"/>
        <dbReference type="ChEBI" id="CHEBI:134065"/>
        <dbReference type="ChEBI" id="CHEBI:350546"/>
    </reaction>
    <physiologicalReaction direction="left-to-right" evidence="7">
        <dbReference type="Rhea" id="RHEA:51401"/>
    </physiologicalReaction>
</comment>
<comment type="catalytic activity">
    <reaction evidence="10">
        <text>serotonin + (9Z)-octadecenoyl-CoA = N-(9Z-octadecenoyl)-serotonin + CoA + H(+)</text>
        <dbReference type="Rhea" id="RHEA:51392"/>
        <dbReference type="ChEBI" id="CHEBI:15378"/>
        <dbReference type="ChEBI" id="CHEBI:57287"/>
        <dbReference type="ChEBI" id="CHEBI:57387"/>
        <dbReference type="ChEBI" id="CHEBI:134064"/>
        <dbReference type="ChEBI" id="CHEBI:350546"/>
    </reaction>
    <physiologicalReaction direction="left-to-right" evidence="10">
        <dbReference type="Rhea" id="RHEA:51393"/>
    </physiologicalReaction>
</comment>
<dbReference type="Pfam" id="PF00583">
    <property type="entry name" value="Acetyltransf_1"/>
    <property type="match status" value="1"/>
</dbReference>
<evidence type="ECO:0000256" key="3">
    <source>
        <dbReference type="ARBA" id="ARBA00037926"/>
    </source>
</evidence>
<evidence type="ECO:0000256" key="4">
    <source>
        <dbReference type="ARBA" id="ARBA00038182"/>
    </source>
</evidence>
<reference evidence="15" key="2">
    <citation type="submission" date="2022-10" db="EMBL/GenBank/DDBJ databases">
        <authorList>
            <consortium name="ENA_rothamsted_submissions"/>
            <consortium name="culmorum"/>
            <person name="King R."/>
        </authorList>
    </citation>
    <scope>NUCLEOTIDE SEQUENCE</scope>
</reference>
<comment type="catalytic activity">
    <reaction evidence="6">
        <text>dopamine + (9Z)-octadecenoyl-CoA = N-(9Z-octadecanoyl)-dopamine + CoA + H(+)</text>
        <dbReference type="Rhea" id="RHEA:51380"/>
        <dbReference type="ChEBI" id="CHEBI:15378"/>
        <dbReference type="ChEBI" id="CHEBI:31883"/>
        <dbReference type="ChEBI" id="CHEBI:57287"/>
        <dbReference type="ChEBI" id="CHEBI:57387"/>
        <dbReference type="ChEBI" id="CHEBI:59905"/>
    </reaction>
    <physiologicalReaction direction="left-to-right" evidence="6">
        <dbReference type="Rhea" id="RHEA:51381"/>
    </physiologicalReaction>
</comment>
<dbReference type="InterPro" id="IPR016181">
    <property type="entry name" value="Acyl_CoA_acyltransferase"/>
</dbReference>
<comment type="pathway">
    <text evidence="3">Aromatic compound metabolism; melatonin biosynthesis; melatonin from serotonin: step 1/2.</text>
</comment>
<gene>
    <name evidence="15" type="ORF">CHIRRI_LOCUS1756</name>
</gene>
<keyword evidence="1" id="KW-0808">Transferase</keyword>
<dbReference type="AlphaFoldDB" id="A0A9N9WKB1"/>
<evidence type="ECO:0000256" key="10">
    <source>
        <dbReference type="ARBA" id="ARBA00051823"/>
    </source>
</evidence>
<evidence type="ECO:0000313" key="15">
    <source>
        <dbReference type="EMBL" id="CAG9798778.1"/>
    </source>
</evidence>
<comment type="catalytic activity">
    <reaction evidence="9">
        <text>dopamine + acetyl-CoA = N-acetyldopamine + CoA + H(+)</text>
        <dbReference type="Rhea" id="RHEA:51388"/>
        <dbReference type="ChEBI" id="CHEBI:15378"/>
        <dbReference type="ChEBI" id="CHEBI:57287"/>
        <dbReference type="ChEBI" id="CHEBI:57288"/>
        <dbReference type="ChEBI" id="CHEBI:59905"/>
        <dbReference type="ChEBI" id="CHEBI:125678"/>
    </reaction>
    <physiologicalReaction direction="left-to-right" evidence="9">
        <dbReference type="Rhea" id="RHEA:51389"/>
    </physiologicalReaction>
</comment>
<dbReference type="PANTHER" id="PTHR20905">
    <property type="entry name" value="N-ACETYLTRANSFERASE-RELATED"/>
    <property type="match status" value="1"/>
</dbReference>
<comment type="catalytic activity">
    <reaction evidence="8">
        <text>serotonin + (5Z,8Z,11Z,14Z)-eicosatetraenoyl-CoA = N-[(5Z,8Z,11Z,14Z)-eicosatetraenoyl]-serotonin + CoA + H(+)</text>
        <dbReference type="Rhea" id="RHEA:51396"/>
        <dbReference type="ChEBI" id="CHEBI:15378"/>
        <dbReference type="ChEBI" id="CHEBI:57287"/>
        <dbReference type="ChEBI" id="CHEBI:57368"/>
        <dbReference type="ChEBI" id="CHEBI:132255"/>
        <dbReference type="ChEBI" id="CHEBI:350546"/>
    </reaction>
    <physiologicalReaction direction="left-to-right" evidence="8">
        <dbReference type="Rhea" id="RHEA:51397"/>
    </physiologicalReaction>
</comment>
<name>A0A9N9WKB1_9DIPT</name>
<dbReference type="Proteomes" id="UP001153620">
    <property type="component" value="Chromosome 1"/>
</dbReference>
<evidence type="ECO:0000256" key="13">
    <source>
        <dbReference type="ARBA" id="ARBA00052491"/>
    </source>
</evidence>
<dbReference type="Gene3D" id="3.40.630.30">
    <property type="match status" value="1"/>
</dbReference>
<comment type="catalytic activity">
    <reaction evidence="13">
        <text>serotonin + acetyl-CoA = N-acetylserotonin + CoA + H(+)</text>
        <dbReference type="Rhea" id="RHEA:25217"/>
        <dbReference type="ChEBI" id="CHEBI:15378"/>
        <dbReference type="ChEBI" id="CHEBI:17697"/>
        <dbReference type="ChEBI" id="CHEBI:57287"/>
        <dbReference type="ChEBI" id="CHEBI:57288"/>
        <dbReference type="ChEBI" id="CHEBI:350546"/>
        <dbReference type="EC" id="2.3.1.87"/>
    </reaction>
    <physiologicalReaction direction="left-to-right" evidence="13">
        <dbReference type="Rhea" id="RHEA:25218"/>
    </physiologicalReaction>
</comment>
<evidence type="ECO:0000256" key="11">
    <source>
        <dbReference type="ARBA" id="ARBA00052178"/>
    </source>
</evidence>
<dbReference type="FunFam" id="3.40.630.30:FF:000046">
    <property type="entry name" value="Dopamine N-acetyltransferase"/>
    <property type="match status" value="1"/>
</dbReference>
<comment type="similarity">
    <text evidence="4">Belongs to the acetyltransferase family. AANAT subfamily.</text>
</comment>
<dbReference type="EMBL" id="OU895877">
    <property type="protein sequence ID" value="CAG9798778.1"/>
    <property type="molecule type" value="Genomic_DNA"/>
</dbReference>
<dbReference type="PANTHER" id="PTHR20905:SF1">
    <property type="entry name" value="AT07410P-RELATED"/>
    <property type="match status" value="1"/>
</dbReference>
<evidence type="ECO:0000256" key="1">
    <source>
        <dbReference type="ARBA" id="ARBA00022679"/>
    </source>
</evidence>
<dbReference type="GO" id="GO:0004059">
    <property type="term" value="F:aralkylamine N-acetyltransferase activity"/>
    <property type="evidence" value="ECO:0007669"/>
    <property type="project" value="UniProtKB-EC"/>
</dbReference>
<dbReference type="OrthoDB" id="41532at2759"/>
<accession>A0A9N9WKB1</accession>
<evidence type="ECO:0000256" key="7">
    <source>
        <dbReference type="ARBA" id="ARBA00050849"/>
    </source>
</evidence>
<keyword evidence="16" id="KW-1185">Reference proteome</keyword>
<keyword evidence="2" id="KW-0012">Acyltransferase</keyword>
<reference evidence="15" key="1">
    <citation type="submission" date="2022-01" db="EMBL/GenBank/DDBJ databases">
        <authorList>
            <person name="King R."/>
        </authorList>
    </citation>
    <scope>NUCLEOTIDE SEQUENCE</scope>
</reference>
<evidence type="ECO:0000256" key="5">
    <source>
        <dbReference type="ARBA" id="ARBA00039114"/>
    </source>
</evidence>
<evidence type="ECO:0000256" key="2">
    <source>
        <dbReference type="ARBA" id="ARBA00023315"/>
    </source>
</evidence>
<evidence type="ECO:0000256" key="9">
    <source>
        <dbReference type="ARBA" id="ARBA00051711"/>
    </source>
</evidence>
<organism evidence="15 16">
    <name type="scientific">Chironomus riparius</name>
    <dbReference type="NCBI Taxonomy" id="315576"/>
    <lineage>
        <taxon>Eukaryota</taxon>
        <taxon>Metazoa</taxon>
        <taxon>Ecdysozoa</taxon>
        <taxon>Arthropoda</taxon>
        <taxon>Hexapoda</taxon>
        <taxon>Insecta</taxon>
        <taxon>Pterygota</taxon>
        <taxon>Neoptera</taxon>
        <taxon>Endopterygota</taxon>
        <taxon>Diptera</taxon>
        <taxon>Nematocera</taxon>
        <taxon>Chironomoidea</taxon>
        <taxon>Chironomidae</taxon>
        <taxon>Chironominae</taxon>
        <taxon>Chironomus</taxon>
    </lineage>
</organism>
<protein>
    <recommendedName>
        <fullName evidence="5">aralkylamine N-acetyltransferase</fullName>
        <ecNumber evidence="5">2.3.1.87</ecNumber>
    </recommendedName>
</protein>
<evidence type="ECO:0000256" key="12">
    <source>
        <dbReference type="ARBA" id="ARBA00052335"/>
    </source>
</evidence>
<dbReference type="InterPro" id="IPR000182">
    <property type="entry name" value="GNAT_dom"/>
</dbReference>
<evidence type="ECO:0000256" key="6">
    <source>
        <dbReference type="ARBA" id="ARBA00050189"/>
    </source>
</evidence>
<dbReference type="CDD" id="cd04301">
    <property type="entry name" value="NAT_SF"/>
    <property type="match status" value="1"/>
</dbReference>
<comment type="catalytic activity">
    <reaction evidence="12">
        <text>dopamine + hexadecanoyl-CoA = N-hexadecanoyl-dopamine + CoA + H(+)</text>
        <dbReference type="Rhea" id="RHEA:51376"/>
        <dbReference type="ChEBI" id="CHEBI:15378"/>
        <dbReference type="ChEBI" id="CHEBI:57287"/>
        <dbReference type="ChEBI" id="CHEBI:57379"/>
        <dbReference type="ChEBI" id="CHEBI:59905"/>
        <dbReference type="ChEBI" id="CHEBI:134058"/>
    </reaction>
    <physiologicalReaction direction="left-to-right" evidence="12">
        <dbReference type="Rhea" id="RHEA:51377"/>
    </physiologicalReaction>
</comment>
<dbReference type="SUPFAM" id="SSF55729">
    <property type="entry name" value="Acyl-CoA N-acyltransferases (Nat)"/>
    <property type="match status" value="1"/>
</dbReference>
<sequence length="260" mass="29829">MAVHLQNQISLETSFMRQDAGKIVMDLSEIYPPIQKLVNQMASASIKEQSISYSVIAENDVDAVIRLLKDTFFKDEPLNYYLQLGDCEDLEEYCKKSIPDACSYKAVNSNGEIVGVYLNGIIRKPTEDDAAVPLASKTSHEKFKIIMQLMDYIDTKFSIFDLYPDIDAFIDGKILAVDPRYRGKNIAGRLTDYLIEFMKKNNYKIFHVLCTSHFSARVCEKMDFKEVYRLPYDEYLVDGEQVLCPDQPHVAARIFVKEIN</sequence>
<dbReference type="EC" id="2.3.1.87" evidence="5"/>
<proteinExistence type="inferred from homology"/>
<feature type="domain" description="N-acetyltransferase" evidence="14">
    <location>
        <begin position="175"/>
        <end position="224"/>
    </location>
</feature>
<evidence type="ECO:0000259" key="14">
    <source>
        <dbReference type="Pfam" id="PF00583"/>
    </source>
</evidence>